<gene>
    <name evidence="6" type="primary">rps16</name>
</gene>
<comment type="subcellular location">
    <subcellularLocation>
        <location evidence="1">Plastid</location>
        <location evidence="1">Chloroplast</location>
    </subcellularLocation>
</comment>
<evidence type="ECO:0000256" key="2">
    <source>
        <dbReference type="ARBA" id="ARBA00006668"/>
    </source>
</evidence>
<evidence type="ECO:0000256" key="1">
    <source>
        <dbReference type="ARBA" id="ARBA00004229"/>
    </source>
</evidence>
<dbReference type="InterPro" id="IPR000307">
    <property type="entry name" value="Ribosomal_bS16"/>
</dbReference>
<dbReference type="AlphaFoldDB" id="A0A8F2YV99"/>
<proteinExistence type="inferred from homology"/>
<dbReference type="SUPFAM" id="SSF54565">
    <property type="entry name" value="Ribosomal protein S16"/>
    <property type="match status" value="1"/>
</dbReference>
<dbReference type="GO" id="GO:0009507">
    <property type="term" value="C:chloroplast"/>
    <property type="evidence" value="ECO:0007669"/>
    <property type="project" value="UniProtKB-SubCell"/>
</dbReference>
<protein>
    <recommendedName>
        <fullName evidence="5">30S ribosomal protein S16, chloroplastic</fullName>
    </recommendedName>
</protein>
<reference evidence="6" key="2">
    <citation type="submission" date="2021-03" db="EMBL/GenBank/DDBJ databases">
        <authorList>
            <person name="Choi K."/>
            <person name="Park S."/>
        </authorList>
    </citation>
    <scope>NUCLEOTIDE SEQUENCE</scope>
</reference>
<dbReference type="GO" id="GO:0003735">
    <property type="term" value="F:structural constituent of ribosome"/>
    <property type="evidence" value="ECO:0007669"/>
    <property type="project" value="InterPro"/>
</dbReference>
<dbReference type="Gene3D" id="3.30.1320.10">
    <property type="match status" value="1"/>
</dbReference>
<evidence type="ECO:0000256" key="3">
    <source>
        <dbReference type="ARBA" id="ARBA00022980"/>
    </source>
</evidence>
<keyword evidence="3 6" id="KW-0689">Ribosomal protein</keyword>
<evidence type="ECO:0000256" key="4">
    <source>
        <dbReference type="ARBA" id="ARBA00023274"/>
    </source>
</evidence>
<name>A0A8F2YV99_9LAMI</name>
<comment type="similarity">
    <text evidence="2">Belongs to the bacterial ribosomal protein bS16 family.</text>
</comment>
<dbReference type="GO" id="GO:0005739">
    <property type="term" value="C:mitochondrion"/>
    <property type="evidence" value="ECO:0007669"/>
    <property type="project" value="GOC"/>
</dbReference>
<geneLocation type="non-photosynthetic plastid" evidence="6"/>
<dbReference type="GO" id="GO:0032543">
    <property type="term" value="P:mitochondrial translation"/>
    <property type="evidence" value="ECO:0007669"/>
    <property type="project" value="TreeGrafter"/>
</dbReference>
<sequence length="69" mass="8034">MYLSQCAFYQIVAIYVRSRREGKELRNVGFYDPSKKKTYLNAPVILNFLEKGAKPTETVQNLLMKAELF</sequence>
<reference evidence="6" key="1">
    <citation type="journal article" date="2021" name="Int. J. Mol. Sci.">
        <title>Complete Plastid and Mitochondrial Genomes of Aeginetia indica Reveal Intracellular Gene Transfer (IGT), Horizontal Gene Transfer (HGT), and Cytoplasmic Male Sterility (CMS).</title>
        <authorList>
            <person name="Choi K.-S."/>
            <person name="Park S."/>
        </authorList>
    </citation>
    <scope>NUCLEOTIDE SEQUENCE</scope>
</reference>
<dbReference type="PANTHER" id="PTHR12919:SF20">
    <property type="entry name" value="SMALL RIBOSOMAL SUBUNIT PROTEIN BS16M"/>
    <property type="match status" value="1"/>
</dbReference>
<organism evidence="6">
    <name type="scientific">Aeginetia indica</name>
    <dbReference type="NCBI Taxonomy" id="290220"/>
    <lineage>
        <taxon>Eukaryota</taxon>
        <taxon>Viridiplantae</taxon>
        <taxon>Streptophyta</taxon>
        <taxon>Embryophyta</taxon>
        <taxon>Tracheophyta</taxon>
        <taxon>Spermatophyta</taxon>
        <taxon>Magnoliopsida</taxon>
        <taxon>eudicotyledons</taxon>
        <taxon>Gunneridae</taxon>
        <taxon>Pentapetalae</taxon>
        <taxon>asterids</taxon>
        <taxon>lamiids</taxon>
        <taxon>Lamiales</taxon>
        <taxon>Orobanchaceae</taxon>
        <taxon>Buchnereae</taxon>
        <taxon>Aeginetia</taxon>
    </lineage>
</organism>
<dbReference type="EMBL" id="MW851293">
    <property type="protein sequence ID" value="QWX89956.1"/>
    <property type="molecule type" value="Genomic_DNA"/>
</dbReference>
<evidence type="ECO:0000313" key="6">
    <source>
        <dbReference type="EMBL" id="QWX89956.1"/>
    </source>
</evidence>
<evidence type="ECO:0000256" key="5">
    <source>
        <dbReference type="ARBA" id="ARBA00035371"/>
    </source>
</evidence>
<keyword evidence="4" id="KW-0687">Ribonucleoprotein</keyword>
<accession>A0A8F2YV99</accession>
<dbReference type="Pfam" id="PF00886">
    <property type="entry name" value="Ribosomal_S16"/>
    <property type="match status" value="1"/>
</dbReference>
<dbReference type="NCBIfam" id="TIGR00002">
    <property type="entry name" value="S16"/>
    <property type="match status" value="1"/>
</dbReference>
<keyword evidence="6" id="KW-0934">Plastid</keyword>
<dbReference type="InterPro" id="IPR023803">
    <property type="entry name" value="Ribosomal_bS16_dom_sf"/>
</dbReference>
<dbReference type="GO" id="GO:0015935">
    <property type="term" value="C:small ribosomal subunit"/>
    <property type="evidence" value="ECO:0007669"/>
    <property type="project" value="TreeGrafter"/>
</dbReference>
<dbReference type="PANTHER" id="PTHR12919">
    <property type="entry name" value="30S RIBOSOMAL PROTEIN S16"/>
    <property type="match status" value="1"/>
</dbReference>